<evidence type="ECO:0000256" key="1">
    <source>
        <dbReference type="ARBA" id="ARBA00004167"/>
    </source>
</evidence>
<accession>A0A2M7SCR1</accession>
<evidence type="ECO:0008006" key="9">
    <source>
        <dbReference type="Google" id="ProtNLM"/>
    </source>
</evidence>
<protein>
    <recommendedName>
        <fullName evidence="9">Prepilin-type cleavage/methylation domain-containing protein</fullName>
    </recommendedName>
</protein>
<feature type="non-terminal residue" evidence="7">
    <location>
        <position position="86"/>
    </location>
</feature>
<feature type="transmembrane region" description="Helical" evidence="6">
    <location>
        <begin position="12"/>
        <end position="33"/>
    </location>
</feature>
<dbReference type="PANTHER" id="PTHR30093">
    <property type="entry name" value="GENERAL SECRETION PATHWAY PROTEIN G"/>
    <property type="match status" value="1"/>
</dbReference>
<dbReference type="Proteomes" id="UP000229307">
    <property type="component" value="Unassembled WGS sequence"/>
</dbReference>
<evidence type="ECO:0000256" key="6">
    <source>
        <dbReference type="SAM" id="Phobius"/>
    </source>
</evidence>
<gene>
    <name evidence="7" type="ORF">COY52_04890</name>
</gene>
<dbReference type="GO" id="GO:0016020">
    <property type="term" value="C:membrane"/>
    <property type="evidence" value="ECO:0007669"/>
    <property type="project" value="UniProtKB-SubCell"/>
</dbReference>
<dbReference type="Gene3D" id="3.30.700.10">
    <property type="entry name" value="Glycoprotein, Type 4 Pilin"/>
    <property type="match status" value="1"/>
</dbReference>
<dbReference type="PRINTS" id="PR00813">
    <property type="entry name" value="BCTERIALGSPG"/>
</dbReference>
<keyword evidence="5 6" id="KW-0472">Membrane</keyword>
<dbReference type="InterPro" id="IPR000983">
    <property type="entry name" value="Bac_GSPG_pilin"/>
</dbReference>
<keyword evidence="4 6" id="KW-1133">Transmembrane helix</keyword>
<dbReference type="GO" id="GO:0015628">
    <property type="term" value="P:protein secretion by the type II secretion system"/>
    <property type="evidence" value="ECO:0007669"/>
    <property type="project" value="InterPro"/>
</dbReference>
<dbReference type="PANTHER" id="PTHR30093:SF44">
    <property type="entry name" value="TYPE II SECRETION SYSTEM CORE PROTEIN G"/>
    <property type="match status" value="1"/>
</dbReference>
<dbReference type="PROSITE" id="PS00409">
    <property type="entry name" value="PROKAR_NTER_METHYL"/>
    <property type="match status" value="1"/>
</dbReference>
<reference evidence="8" key="1">
    <citation type="submission" date="2017-09" db="EMBL/GenBank/DDBJ databases">
        <title>Depth-based differentiation of microbial function through sediment-hosted aquifers and enrichment of novel symbionts in the deep terrestrial subsurface.</title>
        <authorList>
            <person name="Probst A.J."/>
            <person name="Ladd B."/>
            <person name="Jarett J.K."/>
            <person name="Geller-Mcgrath D.E."/>
            <person name="Sieber C.M.K."/>
            <person name="Emerson J.B."/>
            <person name="Anantharaman K."/>
            <person name="Thomas B.C."/>
            <person name="Malmstrom R."/>
            <person name="Stieglmeier M."/>
            <person name="Klingl A."/>
            <person name="Woyke T."/>
            <person name="Ryan C.M."/>
            <person name="Banfield J.F."/>
        </authorList>
    </citation>
    <scope>NUCLEOTIDE SEQUENCE [LARGE SCALE GENOMIC DNA]</scope>
</reference>
<name>A0A2M7SCR1_9BACT</name>
<sequence length="86" mass="9271">MIKLREKGFTLVEIMIVVAIIAILSAIAIPNFMAARSKSRANACKANIRQIDSGLEQYAMDALKTNGDGVSMGNIVPTYIKKTPAC</sequence>
<proteinExistence type="predicted"/>
<evidence type="ECO:0000256" key="3">
    <source>
        <dbReference type="ARBA" id="ARBA00022692"/>
    </source>
</evidence>
<dbReference type="GO" id="GO:0015627">
    <property type="term" value="C:type II protein secretion system complex"/>
    <property type="evidence" value="ECO:0007669"/>
    <property type="project" value="InterPro"/>
</dbReference>
<dbReference type="NCBIfam" id="TIGR02532">
    <property type="entry name" value="IV_pilin_GFxxxE"/>
    <property type="match status" value="1"/>
</dbReference>
<dbReference type="EMBL" id="PFMR01000130">
    <property type="protein sequence ID" value="PIZ17274.1"/>
    <property type="molecule type" value="Genomic_DNA"/>
</dbReference>
<comment type="subcellular location">
    <subcellularLocation>
        <location evidence="1">Membrane</location>
        <topology evidence="1">Single-pass membrane protein</topology>
    </subcellularLocation>
</comment>
<organism evidence="7 8">
    <name type="scientific">Candidatus Desantisbacteria bacterium CG_4_10_14_0_8_um_filter_48_22</name>
    <dbReference type="NCBI Taxonomy" id="1974543"/>
    <lineage>
        <taxon>Bacteria</taxon>
        <taxon>Candidatus Desantisiibacteriota</taxon>
    </lineage>
</organism>
<dbReference type="AlphaFoldDB" id="A0A2M7SCR1"/>
<comment type="caution">
    <text evidence="7">The sequence shown here is derived from an EMBL/GenBank/DDBJ whole genome shotgun (WGS) entry which is preliminary data.</text>
</comment>
<evidence type="ECO:0000256" key="4">
    <source>
        <dbReference type="ARBA" id="ARBA00022989"/>
    </source>
</evidence>
<keyword evidence="2" id="KW-0488">Methylation</keyword>
<dbReference type="InterPro" id="IPR045584">
    <property type="entry name" value="Pilin-like"/>
</dbReference>
<evidence type="ECO:0000313" key="8">
    <source>
        <dbReference type="Proteomes" id="UP000229307"/>
    </source>
</evidence>
<evidence type="ECO:0000256" key="2">
    <source>
        <dbReference type="ARBA" id="ARBA00022481"/>
    </source>
</evidence>
<evidence type="ECO:0000313" key="7">
    <source>
        <dbReference type="EMBL" id="PIZ17274.1"/>
    </source>
</evidence>
<dbReference type="Pfam" id="PF07963">
    <property type="entry name" value="N_methyl"/>
    <property type="match status" value="1"/>
</dbReference>
<keyword evidence="3 6" id="KW-0812">Transmembrane</keyword>
<evidence type="ECO:0000256" key="5">
    <source>
        <dbReference type="ARBA" id="ARBA00023136"/>
    </source>
</evidence>
<dbReference type="SUPFAM" id="SSF54523">
    <property type="entry name" value="Pili subunits"/>
    <property type="match status" value="1"/>
</dbReference>
<dbReference type="InterPro" id="IPR012902">
    <property type="entry name" value="N_methyl_site"/>
</dbReference>